<protein>
    <submittedName>
        <fullName evidence="2">Uncharacterized protein</fullName>
    </submittedName>
</protein>
<sequence>EEENSPNDMYCEPEHEERELEHQSQPTEEELKEQLEMQLYQQQQQRGRSLDEQLCRGELPYFGPPPNLNSIMPVLQNNSVPLPNASSSPHTRGISHGVCNNVSHTNSTQSPSSSTLTLMKKQITEIEREIALRKPEGVSRRGQDGDHHHPPLDLHLLDPLNEKMAEPPPPPAPHPHRGAGGAVLENGSTMSPNKIMESVISPSRTLGHLHSPQYTPVSGPPCGSQLINSMGSVTSPGQQQQVAPHMVPGHPASHDVLICNSGAPVGQSRESVEAAIADIKQAIRRTKNLPLKSHNQDRSPGNEEPVWLPRSSRSRDSGTSHSSVAPPPPPMPVTQQQQSPHPEEPQHPDNVVQDSVRTPEHHRHEE</sequence>
<evidence type="ECO:0000313" key="2">
    <source>
        <dbReference type="EMBL" id="CAL4062759.1"/>
    </source>
</evidence>
<feature type="non-terminal residue" evidence="2">
    <location>
        <position position="366"/>
    </location>
</feature>
<comment type="caution">
    <text evidence="2">The sequence shown here is derived from an EMBL/GenBank/DDBJ whole genome shotgun (WGS) entry which is preliminary data.</text>
</comment>
<feature type="compositionally biased region" description="Basic and acidic residues" evidence="1">
    <location>
        <begin position="12"/>
        <end position="22"/>
    </location>
</feature>
<reference evidence="2 3" key="1">
    <citation type="submission" date="2024-05" db="EMBL/GenBank/DDBJ databases">
        <authorList>
            <person name="Wallberg A."/>
        </authorList>
    </citation>
    <scope>NUCLEOTIDE SEQUENCE [LARGE SCALE GENOMIC DNA]</scope>
</reference>
<dbReference type="AlphaFoldDB" id="A0AAV2PRN8"/>
<dbReference type="Proteomes" id="UP001497623">
    <property type="component" value="Unassembled WGS sequence"/>
</dbReference>
<accession>A0AAV2PRN8</accession>
<gene>
    <name evidence="2" type="ORF">MNOR_LOCUS2816</name>
</gene>
<organism evidence="2 3">
    <name type="scientific">Meganyctiphanes norvegica</name>
    <name type="common">Northern krill</name>
    <name type="synonym">Thysanopoda norvegica</name>
    <dbReference type="NCBI Taxonomy" id="48144"/>
    <lineage>
        <taxon>Eukaryota</taxon>
        <taxon>Metazoa</taxon>
        <taxon>Ecdysozoa</taxon>
        <taxon>Arthropoda</taxon>
        <taxon>Crustacea</taxon>
        <taxon>Multicrustacea</taxon>
        <taxon>Malacostraca</taxon>
        <taxon>Eumalacostraca</taxon>
        <taxon>Eucarida</taxon>
        <taxon>Euphausiacea</taxon>
        <taxon>Euphausiidae</taxon>
        <taxon>Meganyctiphanes</taxon>
    </lineage>
</organism>
<evidence type="ECO:0000256" key="1">
    <source>
        <dbReference type="SAM" id="MobiDB-lite"/>
    </source>
</evidence>
<feature type="compositionally biased region" description="Basic and acidic residues" evidence="1">
    <location>
        <begin position="357"/>
        <end position="366"/>
    </location>
</feature>
<feature type="region of interest" description="Disordered" evidence="1">
    <location>
        <begin position="1"/>
        <end position="31"/>
    </location>
</feature>
<keyword evidence="3" id="KW-1185">Reference proteome</keyword>
<dbReference type="EMBL" id="CAXKWB010000900">
    <property type="protein sequence ID" value="CAL4062759.1"/>
    <property type="molecule type" value="Genomic_DNA"/>
</dbReference>
<feature type="region of interest" description="Disordered" evidence="1">
    <location>
        <begin position="161"/>
        <end position="180"/>
    </location>
</feature>
<evidence type="ECO:0000313" key="3">
    <source>
        <dbReference type="Proteomes" id="UP001497623"/>
    </source>
</evidence>
<feature type="region of interest" description="Disordered" evidence="1">
    <location>
        <begin position="134"/>
        <end position="153"/>
    </location>
</feature>
<feature type="region of interest" description="Disordered" evidence="1">
    <location>
        <begin position="287"/>
        <end position="366"/>
    </location>
</feature>
<feature type="non-terminal residue" evidence="2">
    <location>
        <position position="1"/>
    </location>
</feature>
<name>A0AAV2PRN8_MEGNR</name>
<proteinExistence type="predicted"/>